<dbReference type="GO" id="GO:0000049">
    <property type="term" value="F:tRNA binding"/>
    <property type="evidence" value="ECO:0007669"/>
    <property type="project" value="UniProtKB-KW"/>
</dbReference>
<dbReference type="InterPro" id="IPR018171">
    <property type="entry name" value="Pept_tRNA_hydro_CS"/>
</dbReference>
<dbReference type="AlphaFoldDB" id="A0A3B0Z720"/>
<reference evidence="6" key="1">
    <citation type="submission" date="2018-06" db="EMBL/GenBank/DDBJ databases">
        <authorList>
            <person name="Zhirakovskaya E."/>
        </authorList>
    </citation>
    <scope>NUCLEOTIDE SEQUENCE</scope>
</reference>
<dbReference type="GO" id="GO:0004045">
    <property type="term" value="F:peptidyl-tRNA hydrolase activity"/>
    <property type="evidence" value="ECO:0007669"/>
    <property type="project" value="UniProtKB-EC"/>
</dbReference>
<evidence type="ECO:0000256" key="1">
    <source>
        <dbReference type="ARBA" id="ARBA00013260"/>
    </source>
</evidence>
<dbReference type="EMBL" id="UOFL01000234">
    <property type="protein sequence ID" value="VAW82049.1"/>
    <property type="molecule type" value="Genomic_DNA"/>
</dbReference>
<dbReference type="HAMAP" id="MF_00083">
    <property type="entry name" value="Pept_tRNA_hydro_bact"/>
    <property type="match status" value="1"/>
</dbReference>
<dbReference type="CDD" id="cd00462">
    <property type="entry name" value="PTH"/>
    <property type="match status" value="1"/>
</dbReference>
<gene>
    <name evidence="6" type="ORF">MNBD_GAMMA12-793</name>
</gene>
<dbReference type="FunFam" id="3.40.50.1470:FF:000001">
    <property type="entry name" value="Peptidyl-tRNA hydrolase"/>
    <property type="match status" value="1"/>
</dbReference>
<dbReference type="Pfam" id="PF01195">
    <property type="entry name" value="Pept_tRNA_hydro"/>
    <property type="match status" value="1"/>
</dbReference>
<name>A0A3B0Z720_9ZZZZ</name>
<dbReference type="NCBIfam" id="TIGR00447">
    <property type="entry name" value="pth"/>
    <property type="match status" value="1"/>
</dbReference>
<dbReference type="InterPro" id="IPR001328">
    <property type="entry name" value="Pept_tRNA_hydro"/>
</dbReference>
<sequence length="196" mass="21817">MSSDESIKLVVGLGNPGSQYEPTRHNVGHWFVDELIRKYNAQFKRESKFKGDVAKVYVAGHDLYLLKPETFMNLSGQSVSALARFYKIQAEQVLIIHDELDLDPGVARLKCGGGHGGHNGLRDVSEKLGKKYQRIRLGVGHPGHKNMVSDYVLKKPSQDDRISIERAMESALAVFELIVAGDSQKAMNELHTKSSK</sequence>
<accession>A0A3B0Z720</accession>
<dbReference type="SUPFAM" id="SSF53178">
    <property type="entry name" value="Peptidyl-tRNA hydrolase-like"/>
    <property type="match status" value="1"/>
</dbReference>
<comment type="similarity">
    <text evidence="5">Belongs to the PTH family.</text>
</comment>
<evidence type="ECO:0000256" key="4">
    <source>
        <dbReference type="ARBA" id="ARBA00022884"/>
    </source>
</evidence>
<organism evidence="6">
    <name type="scientific">hydrothermal vent metagenome</name>
    <dbReference type="NCBI Taxonomy" id="652676"/>
    <lineage>
        <taxon>unclassified sequences</taxon>
        <taxon>metagenomes</taxon>
        <taxon>ecological metagenomes</taxon>
    </lineage>
</organism>
<dbReference type="PANTHER" id="PTHR17224:SF1">
    <property type="entry name" value="PEPTIDYL-TRNA HYDROLASE"/>
    <property type="match status" value="1"/>
</dbReference>
<keyword evidence="3 6" id="KW-0378">Hydrolase</keyword>
<dbReference type="PROSITE" id="PS01196">
    <property type="entry name" value="PEPT_TRNA_HYDROL_2"/>
    <property type="match status" value="1"/>
</dbReference>
<dbReference type="PROSITE" id="PS01195">
    <property type="entry name" value="PEPT_TRNA_HYDROL_1"/>
    <property type="match status" value="1"/>
</dbReference>
<evidence type="ECO:0000256" key="2">
    <source>
        <dbReference type="ARBA" id="ARBA00022555"/>
    </source>
</evidence>
<dbReference type="PANTHER" id="PTHR17224">
    <property type="entry name" value="PEPTIDYL-TRNA HYDROLASE"/>
    <property type="match status" value="1"/>
</dbReference>
<protein>
    <recommendedName>
        <fullName evidence="1">peptidyl-tRNA hydrolase</fullName>
        <ecNumber evidence="1">3.1.1.29</ecNumber>
    </recommendedName>
</protein>
<dbReference type="Gene3D" id="3.40.50.1470">
    <property type="entry name" value="Peptidyl-tRNA hydrolase"/>
    <property type="match status" value="1"/>
</dbReference>
<evidence type="ECO:0000313" key="6">
    <source>
        <dbReference type="EMBL" id="VAW82049.1"/>
    </source>
</evidence>
<evidence type="ECO:0000256" key="5">
    <source>
        <dbReference type="ARBA" id="ARBA00038063"/>
    </source>
</evidence>
<proteinExistence type="inferred from homology"/>
<dbReference type="EC" id="3.1.1.29" evidence="1"/>
<keyword evidence="2" id="KW-0820">tRNA-binding</keyword>
<dbReference type="InterPro" id="IPR036416">
    <property type="entry name" value="Pept_tRNA_hydro_sf"/>
</dbReference>
<keyword evidence="4" id="KW-0694">RNA-binding</keyword>
<evidence type="ECO:0000256" key="3">
    <source>
        <dbReference type="ARBA" id="ARBA00022801"/>
    </source>
</evidence>